<accession>A0A1X7HPG8</accession>
<protein>
    <submittedName>
        <fullName evidence="1">Uncharacterized protein</fullName>
    </submittedName>
</protein>
<evidence type="ECO:0000313" key="2">
    <source>
        <dbReference type="Proteomes" id="UP000192940"/>
    </source>
</evidence>
<dbReference type="EMBL" id="LT840184">
    <property type="protein sequence ID" value="SMF90457.1"/>
    <property type="molecule type" value="Genomic_DNA"/>
</dbReference>
<proteinExistence type="predicted"/>
<dbReference type="STRING" id="1313296.SAMN05661091_5054"/>
<reference evidence="1 2" key="1">
    <citation type="submission" date="2017-04" db="EMBL/GenBank/DDBJ databases">
        <authorList>
            <person name="Afonso C.L."/>
            <person name="Miller P.J."/>
            <person name="Scott M.A."/>
            <person name="Spackman E."/>
            <person name="Goraichik I."/>
            <person name="Dimitrov K.M."/>
            <person name="Suarez D.L."/>
            <person name="Swayne D.E."/>
        </authorList>
    </citation>
    <scope>NUCLEOTIDE SEQUENCE [LARGE SCALE GENOMIC DNA]</scope>
    <source>
        <strain evidence="1 2">N3/975</strain>
    </source>
</reference>
<dbReference type="RefSeq" id="WP_208915723.1">
    <property type="nucleotide sequence ID" value="NZ_LT840184.1"/>
</dbReference>
<keyword evidence="2" id="KW-1185">Reference proteome</keyword>
<gene>
    <name evidence="1" type="ORF">SAMN05661091_5054</name>
</gene>
<dbReference type="AlphaFoldDB" id="A0A1X7HPG8"/>
<name>A0A1X7HPG8_9BACL</name>
<dbReference type="Proteomes" id="UP000192940">
    <property type="component" value="Chromosome I"/>
</dbReference>
<evidence type="ECO:0000313" key="1">
    <source>
        <dbReference type="EMBL" id="SMF90457.1"/>
    </source>
</evidence>
<sequence>MDAKEVRQNIEQIRNSRDLWTEFEYQDPDINYIKRHAAAVALQYDWKPEDYDLIKFLMENEVESRIHDPYQGCGDSLTLISYLLAKFRRPENIWLFEKAKCANFDTYCGYFNEFIFSAGVELTCKYLEGFELTESNKYLFEHKDQLNSLLSEQDIEDFFHRMTLWFPDSMEKETTESLLAMAIDFDDLEEAEKLFDLLEKQAEPDLKALYYRAKELKKYEKAIFYKQKELELTTDARDKVSSILDITELHILNNDYIKAFESAQSWERLLTQFDSWQYTGLGRSMSESWFDICLGFYKEKDIISAQLCYRNGDWMLRKTNHFYLNVLEKAFACSKAVGDRKGIRFYKKAVNKEQKSIDKMFKKR</sequence>
<organism evidence="1 2">
    <name type="scientific">Paenibacillus uliginis N3/975</name>
    <dbReference type="NCBI Taxonomy" id="1313296"/>
    <lineage>
        <taxon>Bacteria</taxon>
        <taxon>Bacillati</taxon>
        <taxon>Bacillota</taxon>
        <taxon>Bacilli</taxon>
        <taxon>Bacillales</taxon>
        <taxon>Paenibacillaceae</taxon>
        <taxon>Paenibacillus</taxon>
    </lineage>
</organism>